<name>A0ACB9FBN6_CICIN</name>
<reference evidence="2" key="1">
    <citation type="journal article" date="2022" name="Mol. Ecol. Resour.">
        <title>The genomes of chicory, endive, great burdock and yacon provide insights into Asteraceae palaeo-polyploidization history and plant inulin production.</title>
        <authorList>
            <person name="Fan W."/>
            <person name="Wang S."/>
            <person name="Wang H."/>
            <person name="Wang A."/>
            <person name="Jiang F."/>
            <person name="Liu H."/>
            <person name="Zhao H."/>
            <person name="Xu D."/>
            <person name="Zhang Y."/>
        </authorList>
    </citation>
    <scope>NUCLEOTIDE SEQUENCE [LARGE SCALE GENOMIC DNA]</scope>
    <source>
        <strain evidence="2">cv. Punajuju</strain>
    </source>
</reference>
<gene>
    <name evidence="1" type="ORF">L2E82_18886</name>
</gene>
<protein>
    <submittedName>
        <fullName evidence="1">Uncharacterized protein</fullName>
    </submittedName>
</protein>
<organism evidence="1 2">
    <name type="scientific">Cichorium intybus</name>
    <name type="common">Chicory</name>
    <dbReference type="NCBI Taxonomy" id="13427"/>
    <lineage>
        <taxon>Eukaryota</taxon>
        <taxon>Viridiplantae</taxon>
        <taxon>Streptophyta</taxon>
        <taxon>Embryophyta</taxon>
        <taxon>Tracheophyta</taxon>
        <taxon>Spermatophyta</taxon>
        <taxon>Magnoliopsida</taxon>
        <taxon>eudicotyledons</taxon>
        <taxon>Gunneridae</taxon>
        <taxon>Pentapetalae</taxon>
        <taxon>asterids</taxon>
        <taxon>campanulids</taxon>
        <taxon>Asterales</taxon>
        <taxon>Asteraceae</taxon>
        <taxon>Cichorioideae</taxon>
        <taxon>Cichorieae</taxon>
        <taxon>Cichoriinae</taxon>
        <taxon>Cichorium</taxon>
    </lineage>
</organism>
<keyword evidence="2" id="KW-1185">Reference proteome</keyword>
<dbReference type="Proteomes" id="UP001055811">
    <property type="component" value="Linkage Group LG03"/>
</dbReference>
<reference evidence="1 2" key="2">
    <citation type="journal article" date="2022" name="Mol. Ecol. Resour.">
        <title>The genomes of chicory, endive, great burdock and yacon provide insights into Asteraceae paleo-polyploidization history and plant inulin production.</title>
        <authorList>
            <person name="Fan W."/>
            <person name="Wang S."/>
            <person name="Wang H."/>
            <person name="Wang A."/>
            <person name="Jiang F."/>
            <person name="Liu H."/>
            <person name="Zhao H."/>
            <person name="Xu D."/>
            <person name="Zhang Y."/>
        </authorList>
    </citation>
    <scope>NUCLEOTIDE SEQUENCE [LARGE SCALE GENOMIC DNA]</scope>
    <source>
        <strain evidence="2">cv. Punajuju</strain>
        <tissue evidence="1">Leaves</tissue>
    </source>
</reference>
<evidence type="ECO:0000313" key="1">
    <source>
        <dbReference type="EMBL" id="KAI3768313.1"/>
    </source>
</evidence>
<proteinExistence type="predicted"/>
<sequence length="272" mass="30038">MAPKFSAMQVKVCCKKEPTVLSLLSSTSPSTPLQLHAFNDWEVVKRGWDAQVLGEASHKFKNVVEAVKTLRELQEYVEIQSDSGITFNVQPKMKALEIGEKARDAILSRRFHQVRLNIPNGDMVGHTGDVEATVVACKAADEAVKMIFDAVQQVGGIYVVTADHGNAVDWVKRKKKGEPAVDKDGNVQILTSYTLQPLPIAIGGPRLAAGVKFQKDVPSGGLLIRYWDTMKYYESEFVESEWEGETSSESDDKAFVVDHELDCSDSDQECSS</sequence>
<evidence type="ECO:0000313" key="2">
    <source>
        <dbReference type="Proteomes" id="UP001055811"/>
    </source>
</evidence>
<comment type="caution">
    <text evidence="1">The sequence shown here is derived from an EMBL/GenBank/DDBJ whole genome shotgun (WGS) entry which is preliminary data.</text>
</comment>
<dbReference type="EMBL" id="CM042011">
    <property type="protein sequence ID" value="KAI3768313.1"/>
    <property type="molecule type" value="Genomic_DNA"/>
</dbReference>
<accession>A0ACB9FBN6</accession>